<protein>
    <recommendedName>
        <fullName evidence="6">Xaa-Pro dipeptidyl-peptidase</fullName>
        <ecNumber evidence="5">3.4.14.11</ecNumber>
    </recommendedName>
    <alternativeName>
        <fullName evidence="12">X-Pro dipeptidyl-peptidase</fullName>
    </alternativeName>
    <alternativeName>
        <fullName evidence="11">X-prolyl-dipeptidyl aminopeptidase</fullName>
    </alternativeName>
</protein>
<keyword evidence="8" id="KW-0645">Protease</keyword>
<dbReference type="Gene3D" id="1.10.246.70">
    <property type="match status" value="1"/>
</dbReference>
<evidence type="ECO:0000256" key="2">
    <source>
        <dbReference type="ARBA" id="ARBA00003997"/>
    </source>
</evidence>
<evidence type="ECO:0000256" key="5">
    <source>
        <dbReference type="ARBA" id="ARBA00012463"/>
    </source>
</evidence>
<comment type="catalytic activity">
    <reaction evidence="1">
        <text>Hydrolyzes Xaa-Pro-|- bonds to release unblocked, N-terminal dipeptides from substrates including Ala-Pro-|-p-nitroanilide and (sequentially) Tyr-Pro-|-Phe-Pro-|-Gly-Pro-|-Ile.</text>
        <dbReference type="EC" id="3.4.14.11"/>
    </reaction>
</comment>
<evidence type="ECO:0000256" key="12">
    <source>
        <dbReference type="ARBA" id="ARBA00031951"/>
    </source>
</evidence>
<evidence type="ECO:0000313" key="16">
    <source>
        <dbReference type="Proteomes" id="UP001321804"/>
    </source>
</evidence>
<dbReference type="SUPFAM" id="SSF49785">
    <property type="entry name" value="Galactose-binding domain-like"/>
    <property type="match status" value="1"/>
</dbReference>
<dbReference type="SMART" id="SM00939">
    <property type="entry name" value="PepX_C"/>
    <property type="match status" value="1"/>
</dbReference>
<reference evidence="15 16" key="1">
    <citation type="journal article" date="2023" name="Microbiol. Spectr.">
        <title>Symbiosis of Carpenter Bees with Uncharacterized Lactic Acid Bacteria Showing NAD Auxotrophy.</title>
        <authorList>
            <person name="Kawasaki S."/>
            <person name="Ozawa K."/>
            <person name="Mori T."/>
            <person name="Yamamoto A."/>
            <person name="Ito M."/>
            <person name="Ohkuma M."/>
            <person name="Sakamoto M."/>
            <person name="Matsutani M."/>
        </authorList>
    </citation>
    <scope>NUCLEOTIDE SEQUENCE [LARGE SCALE GENOMIC DNA]</scope>
    <source>
        <strain evidence="15 16">KimC2</strain>
    </source>
</reference>
<dbReference type="Gene3D" id="3.40.50.1820">
    <property type="entry name" value="alpha/beta hydrolase"/>
    <property type="match status" value="1"/>
</dbReference>
<dbReference type="RefSeq" id="WP_317698480.1">
    <property type="nucleotide sequence ID" value="NZ_AP026801.1"/>
</dbReference>
<dbReference type="Gene3D" id="2.60.120.260">
    <property type="entry name" value="Galactose-binding domain-like"/>
    <property type="match status" value="1"/>
</dbReference>
<evidence type="ECO:0000259" key="13">
    <source>
        <dbReference type="SMART" id="SM00939"/>
    </source>
</evidence>
<dbReference type="GO" id="GO:0008236">
    <property type="term" value="F:serine-type peptidase activity"/>
    <property type="evidence" value="ECO:0007669"/>
    <property type="project" value="UniProtKB-KW"/>
</dbReference>
<dbReference type="Proteomes" id="UP001321804">
    <property type="component" value="Chromosome"/>
</dbReference>
<dbReference type="SUPFAM" id="SSF81761">
    <property type="entry name" value="X-Prolyl dipeptidyl aminopeptidase PepX, N-terminal domain"/>
    <property type="match status" value="1"/>
</dbReference>
<dbReference type="InterPro" id="IPR008252">
    <property type="entry name" value="Pept_S15_Xpro"/>
</dbReference>
<dbReference type="InterPro" id="IPR029058">
    <property type="entry name" value="AB_hydrolase_fold"/>
</dbReference>
<dbReference type="InterPro" id="IPR008979">
    <property type="entry name" value="Galactose-bd-like_sf"/>
</dbReference>
<evidence type="ECO:0000256" key="7">
    <source>
        <dbReference type="ARBA" id="ARBA00022438"/>
    </source>
</evidence>
<gene>
    <name evidence="15" type="primary">pepX</name>
    <name evidence="15" type="ORF">KIMC2_10810</name>
</gene>
<keyword evidence="7" id="KW-0031">Aminopeptidase</keyword>
<evidence type="ECO:0000256" key="11">
    <source>
        <dbReference type="ARBA" id="ARBA00030045"/>
    </source>
</evidence>
<accession>A0AAU9CRG3</accession>
<evidence type="ECO:0000256" key="10">
    <source>
        <dbReference type="ARBA" id="ARBA00022825"/>
    </source>
</evidence>
<comment type="similarity">
    <text evidence="3">Belongs to the peptidase S15 family.</text>
</comment>
<dbReference type="AlphaFoldDB" id="A0AAU9CRG3"/>
<evidence type="ECO:0000259" key="14">
    <source>
        <dbReference type="SMART" id="SM00940"/>
    </source>
</evidence>
<comment type="function">
    <text evidence="2">Removes N-terminal dipeptides sequentially from polypeptides having unsubstituted N-termini provided that the penultimate residue is proline.</text>
</comment>
<evidence type="ECO:0000256" key="3">
    <source>
        <dbReference type="ARBA" id="ARBA00010819"/>
    </source>
</evidence>
<evidence type="ECO:0000256" key="8">
    <source>
        <dbReference type="ARBA" id="ARBA00022670"/>
    </source>
</evidence>
<dbReference type="InterPro" id="IPR015251">
    <property type="entry name" value="PepX_N_dom"/>
</dbReference>
<evidence type="ECO:0000256" key="4">
    <source>
        <dbReference type="ARBA" id="ARBA00011738"/>
    </source>
</evidence>
<dbReference type="InterPro" id="IPR013736">
    <property type="entry name" value="Xaa-Pro_dipept_C"/>
</dbReference>
<dbReference type="SMART" id="SM00940">
    <property type="entry name" value="PepX_N"/>
    <property type="match status" value="1"/>
</dbReference>
<dbReference type="PRINTS" id="PR00923">
    <property type="entry name" value="LACTOPTASE"/>
</dbReference>
<comment type="subunit">
    <text evidence="4">Homodimer.</text>
</comment>
<feature type="domain" description="Xaa-Pro dipeptidyl-peptidase C-terminal" evidence="13">
    <location>
        <begin position="518"/>
        <end position="763"/>
    </location>
</feature>
<organism evidence="15 16">
    <name type="scientific">Xylocopilactobacillus apis</name>
    <dbReference type="NCBI Taxonomy" id="2932183"/>
    <lineage>
        <taxon>Bacteria</taxon>
        <taxon>Bacillati</taxon>
        <taxon>Bacillota</taxon>
        <taxon>Bacilli</taxon>
        <taxon>Lactobacillales</taxon>
        <taxon>Lactobacillaceae</taxon>
        <taxon>Xylocopilactobacillus</taxon>
    </lineage>
</organism>
<keyword evidence="10" id="KW-0720">Serine protease</keyword>
<dbReference type="GO" id="GO:0004177">
    <property type="term" value="F:aminopeptidase activity"/>
    <property type="evidence" value="ECO:0007669"/>
    <property type="project" value="UniProtKB-KW"/>
</dbReference>
<dbReference type="Pfam" id="PF09168">
    <property type="entry name" value="PepX_N"/>
    <property type="match status" value="1"/>
</dbReference>
<feature type="domain" description="X-Prolyl dipeptidyl aminopeptidase PepX N-terminal" evidence="14">
    <location>
        <begin position="2"/>
        <end position="146"/>
    </location>
</feature>
<evidence type="ECO:0000256" key="9">
    <source>
        <dbReference type="ARBA" id="ARBA00022801"/>
    </source>
</evidence>
<dbReference type="EMBL" id="AP026801">
    <property type="protein sequence ID" value="BDR56519.1"/>
    <property type="molecule type" value="Genomic_DNA"/>
</dbReference>
<dbReference type="InterPro" id="IPR000383">
    <property type="entry name" value="Xaa-Pro-like_dom"/>
</dbReference>
<sequence length="768" mass="88016">MMKYNTFSDYRKFNPKEELKNINFYIDIPIFSKRIEFYFKALIVQESLTKSIAVNEKINLEQLLDSSPDNIYAEEFYTIILQIMDFHLGIEFKVGKSFAFLKEINQSILDDQVVDLTNIDDFIFNALNLRAANGLSLIDNLTNDDFLVNRVENNSKPIFFAGKSLPVFNKFIKESYYIDTNIDTDDDGFSDRVLVQVTRPDTTNKVPVLLCADPYFEGTNEMEQNLNTIEGNLKEKSVTEFKTQKISNYPTAPAKIIKDGIKKPEHRSENQESNNIPLNDFFIPRGFAVAYVAGLGTRNSDGMRTTGDRAETLTYSKAVEFLSGNEKGFYTRYGEEKVTIQWTNGSVAMTGRSYLGTLATATATQNPRGLKTIISESAISNWYDYYRENGLVVAPGGFPGEDADVLALDTYSRWFSGADYLKTHEKFLSHMEKLREQQDRDTGNYNNFWNDRNYLLEASNIKIDCLYAHGLNDWNVKPINVYNVNQIAKNAKIKVILHQGEHISPHNIQSIDYLDICNLWLSNHLYNIDNKIVDTLPNIIVENNRTPDQWKEQSAWGGKNNKEIKLGSSIVSYSDNLTHIFKDKFDQKLTKYEDSFALNDPVFKDQCFVFNYQPDEKFTINGQVKIETEISTNQRTGLLSAALYEIKPQKISTKTPAPVPDRFFQITPHQERTPLVNFNQKSFEYRLITFGHLNLQNIQGPGIVNEIIPNTPLKLTLALQPTIYEVLKISKLRLILFGSDMKYTIHVVTPQTYQINLNKSKLKIPFSL</sequence>
<dbReference type="GO" id="GO:0008239">
    <property type="term" value="F:dipeptidyl-peptidase activity"/>
    <property type="evidence" value="ECO:0007669"/>
    <property type="project" value="UniProtKB-EC"/>
</dbReference>
<keyword evidence="9" id="KW-0378">Hydrolase</keyword>
<dbReference type="SUPFAM" id="SSF53474">
    <property type="entry name" value="alpha/beta-Hydrolases"/>
    <property type="match status" value="1"/>
</dbReference>
<proteinExistence type="inferred from homology"/>
<name>A0AAU9CRG3_9LACO</name>
<dbReference type="KEGG" id="xak:KIMC2_10810"/>
<evidence type="ECO:0000256" key="6">
    <source>
        <dbReference type="ARBA" id="ARBA00014682"/>
    </source>
</evidence>
<dbReference type="GO" id="GO:0006508">
    <property type="term" value="P:proteolysis"/>
    <property type="evidence" value="ECO:0007669"/>
    <property type="project" value="UniProtKB-KW"/>
</dbReference>
<evidence type="ECO:0000313" key="15">
    <source>
        <dbReference type="EMBL" id="BDR56519.1"/>
    </source>
</evidence>
<evidence type="ECO:0000256" key="1">
    <source>
        <dbReference type="ARBA" id="ARBA00000123"/>
    </source>
</evidence>
<dbReference type="InterPro" id="IPR036313">
    <property type="entry name" value="PepX_N_dom_sf"/>
</dbReference>
<dbReference type="EC" id="3.4.14.11" evidence="5"/>
<dbReference type="Pfam" id="PF02129">
    <property type="entry name" value="Peptidase_S15"/>
    <property type="match status" value="1"/>
</dbReference>
<dbReference type="Pfam" id="PF08530">
    <property type="entry name" value="PepX_C"/>
    <property type="match status" value="1"/>
</dbReference>
<keyword evidence="16" id="KW-1185">Reference proteome</keyword>